<proteinExistence type="predicted"/>
<name>A0A0N1KSY6_CHRID</name>
<evidence type="ECO:0000313" key="3">
    <source>
        <dbReference type="Proteomes" id="UP000037953"/>
    </source>
</evidence>
<dbReference type="Proteomes" id="UP000037953">
    <property type="component" value="Unassembled WGS sequence"/>
</dbReference>
<dbReference type="AlphaFoldDB" id="A0A0N1KSY6"/>
<evidence type="ECO:0000256" key="1">
    <source>
        <dbReference type="SAM" id="MobiDB-lite"/>
    </source>
</evidence>
<dbReference type="PATRIC" id="fig|253.9.peg.462"/>
<evidence type="ECO:0000313" key="2">
    <source>
        <dbReference type="EMBL" id="KPE52829.1"/>
    </source>
</evidence>
<comment type="caution">
    <text evidence="2">The sequence shown here is derived from an EMBL/GenBank/DDBJ whole genome shotgun (WGS) entry which is preliminary data.</text>
</comment>
<dbReference type="OrthoDB" id="1277167at2"/>
<sequence length="89" mass="9925">MKPRQFTKYKKLGSPGASPGSPDRMLTSYPAEALVEKDKKYTEQKILIPEFSVPGILAKPEGGRPDVPFYGIHAWCVSFSNVHNLKNSF</sequence>
<dbReference type="EMBL" id="LJOD01000001">
    <property type="protein sequence ID" value="KPE52829.1"/>
    <property type="molecule type" value="Genomic_DNA"/>
</dbReference>
<feature type="compositionally biased region" description="Basic residues" evidence="1">
    <location>
        <begin position="1"/>
        <end position="11"/>
    </location>
</feature>
<organism evidence="2 3">
    <name type="scientific">Chryseobacterium indologenes</name>
    <name type="common">Flavobacterium indologenes</name>
    <dbReference type="NCBI Taxonomy" id="253"/>
    <lineage>
        <taxon>Bacteria</taxon>
        <taxon>Pseudomonadati</taxon>
        <taxon>Bacteroidota</taxon>
        <taxon>Flavobacteriia</taxon>
        <taxon>Flavobacteriales</taxon>
        <taxon>Weeksellaceae</taxon>
        <taxon>Chryseobacterium group</taxon>
        <taxon>Chryseobacterium</taxon>
    </lineage>
</organism>
<gene>
    <name evidence="2" type="ORF">AOB46_02195</name>
</gene>
<accession>A0A0N1KSY6</accession>
<reference evidence="3" key="2">
    <citation type="submission" date="2015-09" db="EMBL/GenBank/DDBJ databases">
        <title>Draft genome sequence of a multidrug-resistant Chryseobacterium indologenes isolate from Malaysia.</title>
        <authorList>
            <person name="Yu C.Y."/>
            <person name="Ang G.Y."/>
            <person name="Chan K.-G."/>
        </authorList>
    </citation>
    <scope>NUCLEOTIDE SEQUENCE [LARGE SCALE GENOMIC DNA]</scope>
    <source>
        <strain evidence="3">CI_885</strain>
    </source>
</reference>
<protein>
    <submittedName>
        <fullName evidence="2">Uncharacterized protein</fullName>
    </submittedName>
</protein>
<feature type="region of interest" description="Disordered" evidence="1">
    <location>
        <begin position="1"/>
        <end position="25"/>
    </location>
</feature>
<dbReference type="RefSeq" id="WP_062696395.1">
    <property type="nucleotide sequence ID" value="NZ_LJOD01000001.1"/>
</dbReference>
<reference evidence="2 3" key="1">
    <citation type="journal article" date="2015" name="Genom Data">
        <title>Draft genome sequence of a multidrug-resistant Chryseobacterium indologenes isolate from Malaysia.</title>
        <authorList>
            <person name="Yu C.Y."/>
            <person name="Ang G.Y."/>
            <person name="Cheng H.J."/>
            <person name="Cheong Y.M."/>
            <person name="Yin W.F."/>
            <person name="Chan K.G."/>
        </authorList>
    </citation>
    <scope>NUCLEOTIDE SEQUENCE [LARGE SCALE GENOMIC DNA]</scope>
    <source>
        <strain evidence="2 3">CI_885</strain>
    </source>
</reference>